<organism evidence="8 9">
    <name type="scientific">Castanea mollissima</name>
    <name type="common">Chinese chestnut</name>
    <dbReference type="NCBI Taxonomy" id="60419"/>
    <lineage>
        <taxon>Eukaryota</taxon>
        <taxon>Viridiplantae</taxon>
        <taxon>Streptophyta</taxon>
        <taxon>Embryophyta</taxon>
        <taxon>Tracheophyta</taxon>
        <taxon>Spermatophyta</taxon>
        <taxon>Magnoliopsida</taxon>
        <taxon>eudicotyledons</taxon>
        <taxon>Gunneridae</taxon>
        <taxon>Pentapetalae</taxon>
        <taxon>rosids</taxon>
        <taxon>fabids</taxon>
        <taxon>Fagales</taxon>
        <taxon>Fagaceae</taxon>
        <taxon>Castanea</taxon>
    </lineage>
</organism>
<dbReference type="InterPro" id="IPR013083">
    <property type="entry name" value="Znf_RING/FYVE/PHD"/>
</dbReference>
<evidence type="ECO:0000256" key="2">
    <source>
        <dbReference type="ARBA" id="ARBA00012483"/>
    </source>
</evidence>
<dbReference type="EC" id="2.3.2.27" evidence="2"/>
<dbReference type="GO" id="GO:0061630">
    <property type="term" value="F:ubiquitin protein ligase activity"/>
    <property type="evidence" value="ECO:0007669"/>
    <property type="project" value="UniProtKB-EC"/>
</dbReference>
<protein>
    <recommendedName>
        <fullName evidence="2">RING-type E3 ubiquitin transferase</fullName>
        <ecNumber evidence="2">2.3.2.27</ecNumber>
    </recommendedName>
</protein>
<dbReference type="GO" id="GO:0008270">
    <property type="term" value="F:zinc ion binding"/>
    <property type="evidence" value="ECO:0007669"/>
    <property type="project" value="UniProtKB-KW"/>
</dbReference>
<evidence type="ECO:0000313" key="8">
    <source>
        <dbReference type="EMBL" id="KAF3967014.1"/>
    </source>
</evidence>
<reference evidence="8" key="1">
    <citation type="submission" date="2020-03" db="EMBL/GenBank/DDBJ databases">
        <title>Castanea mollissima Vanexum genome sequencing.</title>
        <authorList>
            <person name="Staton M."/>
        </authorList>
    </citation>
    <scope>NUCLEOTIDE SEQUENCE</scope>
    <source>
        <tissue evidence="8">Leaf</tissue>
    </source>
</reference>
<dbReference type="PANTHER" id="PTHR15710:SF243">
    <property type="entry name" value="E3 UBIQUITIN-PROTEIN LIGASE PRAJA-2 ISOFORM X1"/>
    <property type="match status" value="1"/>
</dbReference>
<evidence type="ECO:0000256" key="6">
    <source>
        <dbReference type="PROSITE-ProRule" id="PRU00175"/>
    </source>
</evidence>
<dbReference type="PANTHER" id="PTHR15710">
    <property type="entry name" value="E3 UBIQUITIN-PROTEIN LIGASE PRAJA"/>
    <property type="match status" value="1"/>
</dbReference>
<dbReference type="PROSITE" id="PS50089">
    <property type="entry name" value="ZF_RING_2"/>
    <property type="match status" value="1"/>
</dbReference>
<comment type="catalytic activity">
    <reaction evidence="1">
        <text>S-ubiquitinyl-[E2 ubiquitin-conjugating enzyme]-L-cysteine + [acceptor protein]-L-lysine = [E2 ubiquitin-conjugating enzyme]-L-cysteine + N(6)-ubiquitinyl-[acceptor protein]-L-lysine.</text>
        <dbReference type="EC" id="2.3.2.27"/>
    </reaction>
</comment>
<dbReference type="SUPFAM" id="SSF57850">
    <property type="entry name" value="RING/U-box"/>
    <property type="match status" value="1"/>
</dbReference>
<evidence type="ECO:0000256" key="4">
    <source>
        <dbReference type="ARBA" id="ARBA00022771"/>
    </source>
</evidence>
<dbReference type="Gene3D" id="3.30.40.10">
    <property type="entry name" value="Zinc/RING finger domain, C3HC4 (zinc finger)"/>
    <property type="match status" value="1"/>
</dbReference>
<proteinExistence type="predicted"/>
<dbReference type="GO" id="GO:0005737">
    <property type="term" value="C:cytoplasm"/>
    <property type="evidence" value="ECO:0007669"/>
    <property type="project" value="TreeGrafter"/>
</dbReference>
<keyword evidence="5" id="KW-0862">Zinc</keyword>
<comment type="caution">
    <text evidence="8">The sequence shown here is derived from an EMBL/GenBank/DDBJ whole genome shotgun (WGS) entry which is preliminary data.</text>
</comment>
<evidence type="ECO:0000256" key="1">
    <source>
        <dbReference type="ARBA" id="ARBA00000900"/>
    </source>
</evidence>
<dbReference type="SMART" id="SM00184">
    <property type="entry name" value="RING"/>
    <property type="match status" value="1"/>
</dbReference>
<dbReference type="Proteomes" id="UP000737018">
    <property type="component" value="Unassembled WGS sequence"/>
</dbReference>
<evidence type="ECO:0000313" key="9">
    <source>
        <dbReference type="Proteomes" id="UP000737018"/>
    </source>
</evidence>
<evidence type="ECO:0000256" key="5">
    <source>
        <dbReference type="ARBA" id="ARBA00022833"/>
    </source>
</evidence>
<keyword evidence="3" id="KW-0479">Metal-binding</keyword>
<gene>
    <name evidence="8" type="ORF">CMV_008941</name>
</gene>
<dbReference type="Pfam" id="PF13639">
    <property type="entry name" value="zf-RING_2"/>
    <property type="match status" value="1"/>
</dbReference>
<feature type="domain" description="RING-type" evidence="7">
    <location>
        <begin position="242"/>
        <end position="283"/>
    </location>
</feature>
<dbReference type="EMBL" id="JRKL02000959">
    <property type="protein sequence ID" value="KAF3967014.1"/>
    <property type="molecule type" value="Genomic_DNA"/>
</dbReference>
<keyword evidence="4 6" id="KW-0863">Zinc-finger</keyword>
<accession>A0A8J4RF74</accession>
<dbReference type="OrthoDB" id="4348522at2759"/>
<name>A0A8J4RF74_9ROSI</name>
<dbReference type="CDD" id="cd16454">
    <property type="entry name" value="RING-H2_PA-TM-RING"/>
    <property type="match status" value="1"/>
</dbReference>
<keyword evidence="9" id="KW-1185">Reference proteome</keyword>
<evidence type="ECO:0000259" key="7">
    <source>
        <dbReference type="PROSITE" id="PS50089"/>
    </source>
</evidence>
<sequence length="295" mass="33952">MASTTTLNSNPYNNQDVYIRASLIPLPRDNESHININYKVITNCLSDAEFARNQTYTSEQPFDPISLPCDLLISERSNNPSWNIISRMISDMKISSQRLHWREQEQGEGVVSLRNTLRKIPGAATVSSSSMPVPWKVLKDVDDLIKHILDFAQSLVKKNNNKKQVVMGMMLLITKEVTLPHHEFEWSRNKLEQTQRYFGMFRYMLREEARRGSRPIDLDSLWLLEEVIFKDTDDGLVSEPTCAVCLENFLIGSNVTTMPCSHIFHTKCILKWLARNHVCPLCRFELPKLKAIGRA</sequence>
<dbReference type="GO" id="GO:0016567">
    <property type="term" value="P:protein ubiquitination"/>
    <property type="evidence" value="ECO:0007669"/>
    <property type="project" value="TreeGrafter"/>
</dbReference>
<evidence type="ECO:0000256" key="3">
    <source>
        <dbReference type="ARBA" id="ARBA00022723"/>
    </source>
</evidence>
<dbReference type="InterPro" id="IPR001841">
    <property type="entry name" value="Znf_RING"/>
</dbReference>
<dbReference type="AlphaFoldDB" id="A0A8J4RF74"/>